<feature type="non-terminal residue" evidence="2">
    <location>
        <position position="1"/>
    </location>
</feature>
<feature type="region of interest" description="Disordered" evidence="1">
    <location>
        <begin position="1"/>
        <end position="22"/>
    </location>
</feature>
<protein>
    <submittedName>
        <fullName evidence="2">Uncharacterized protein</fullName>
    </submittedName>
</protein>
<accession>A0A699X4T9</accession>
<reference evidence="2" key="1">
    <citation type="journal article" date="2019" name="Sci. Rep.">
        <title>Draft genome of Tanacetum cinerariifolium, the natural source of mosquito coil.</title>
        <authorList>
            <person name="Yamashiro T."/>
            <person name="Shiraishi A."/>
            <person name="Satake H."/>
            <person name="Nakayama K."/>
        </authorList>
    </citation>
    <scope>NUCLEOTIDE SEQUENCE</scope>
</reference>
<comment type="caution">
    <text evidence="2">The sequence shown here is derived from an EMBL/GenBank/DDBJ whole genome shotgun (WGS) entry which is preliminary data.</text>
</comment>
<feature type="non-terminal residue" evidence="2">
    <location>
        <position position="112"/>
    </location>
</feature>
<gene>
    <name evidence="2" type="ORF">Tci_923613</name>
</gene>
<name>A0A699X4T9_TANCI</name>
<dbReference type="EMBL" id="BKCJ011772681">
    <property type="protein sequence ID" value="GFD51644.1"/>
    <property type="molecule type" value="Genomic_DNA"/>
</dbReference>
<dbReference type="AlphaFoldDB" id="A0A699X4T9"/>
<sequence>GAGGGGGGRVAEQAGHEAHILGHGEVGQQPHLLYHVAHAPAQLLGALLAHVAPIYLNSAAIGLDKAVEGFEQGRFAAAAGAQQHQRFALGYLKTNIIDHHLRPKALGEVRHA</sequence>
<dbReference type="AntiFam" id="ANF00095">
    <property type="entry name" value="Shadow ORF (opposite ABC transporters)"/>
</dbReference>
<proteinExistence type="predicted"/>
<evidence type="ECO:0000313" key="2">
    <source>
        <dbReference type="EMBL" id="GFD51644.1"/>
    </source>
</evidence>
<evidence type="ECO:0000256" key="1">
    <source>
        <dbReference type="SAM" id="MobiDB-lite"/>
    </source>
</evidence>
<organism evidence="2">
    <name type="scientific">Tanacetum cinerariifolium</name>
    <name type="common">Dalmatian daisy</name>
    <name type="synonym">Chrysanthemum cinerariifolium</name>
    <dbReference type="NCBI Taxonomy" id="118510"/>
    <lineage>
        <taxon>Eukaryota</taxon>
        <taxon>Viridiplantae</taxon>
        <taxon>Streptophyta</taxon>
        <taxon>Embryophyta</taxon>
        <taxon>Tracheophyta</taxon>
        <taxon>Spermatophyta</taxon>
        <taxon>Magnoliopsida</taxon>
        <taxon>eudicotyledons</taxon>
        <taxon>Gunneridae</taxon>
        <taxon>Pentapetalae</taxon>
        <taxon>asterids</taxon>
        <taxon>campanulids</taxon>
        <taxon>Asterales</taxon>
        <taxon>Asteraceae</taxon>
        <taxon>Asteroideae</taxon>
        <taxon>Anthemideae</taxon>
        <taxon>Anthemidinae</taxon>
        <taxon>Tanacetum</taxon>
    </lineage>
</organism>